<proteinExistence type="predicted"/>
<evidence type="ECO:0000313" key="2">
    <source>
        <dbReference type="EMBL" id="GAG69523.1"/>
    </source>
</evidence>
<protein>
    <recommendedName>
        <fullName evidence="1">DUF4158 domain-containing protein</fullName>
    </recommendedName>
</protein>
<comment type="caution">
    <text evidence="2">The sequence shown here is derived from an EMBL/GenBank/DDBJ whole genome shotgun (WGS) entry which is preliminary data.</text>
</comment>
<dbReference type="InterPro" id="IPR025296">
    <property type="entry name" value="DUF4158"/>
</dbReference>
<dbReference type="AlphaFoldDB" id="X1AA21"/>
<accession>X1AA21</accession>
<dbReference type="EMBL" id="BART01004321">
    <property type="protein sequence ID" value="GAG69523.1"/>
    <property type="molecule type" value="Genomic_DNA"/>
</dbReference>
<reference evidence="2" key="1">
    <citation type="journal article" date="2014" name="Front. Microbiol.">
        <title>High frequency of phylogenetically diverse reductive dehalogenase-homologous genes in deep subseafloor sedimentary metagenomes.</title>
        <authorList>
            <person name="Kawai M."/>
            <person name="Futagami T."/>
            <person name="Toyoda A."/>
            <person name="Takaki Y."/>
            <person name="Nishi S."/>
            <person name="Hori S."/>
            <person name="Arai W."/>
            <person name="Tsubouchi T."/>
            <person name="Morono Y."/>
            <person name="Uchiyama I."/>
            <person name="Ito T."/>
            <person name="Fujiyama A."/>
            <person name="Inagaki F."/>
            <person name="Takami H."/>
        </authorList>
    </citation>
    <scope>NUCLEOTIDE SEQUENCE</scope>
    <source>
        <strain evidence="2">Expedition CK06-06</strain>
    </source>
</reference>
<gene>
    <name evidence="2" type="ORF">S01H4_10968</name>
</gene>
<dbReference type="Pfam" id="PF13700">
    <property type="entry name" value="DUF4158"/>
    <property type="match status" value="1"/>
</dbReference>
<feature type="domain" description="DUF4158" evidence="1">
    <location>
        <begin position="4"/>
        <end position="164"/>
    </location>
</feature>
<evidence type="ECO:0000259" key="1">
    <source>
        <dbReference type="Pfam" id="PF13700"/>
    </source>
</evidence>
<organism evidence="2">
    <name type="scientific">marine sediment metagenome</name>
    <dbReference type="NCBI Taxonomy" id="412755"/>
    <lineage>
        <taxon>unclassified sequences</taxon>
        <taxon>metagenomes</taxon>
        <taxon>ecological metagenomes</taxon>
    </lineage>
</organism>
<name>X1AA21_9ZZZZ</name>
<sequence>MAAIHETAYPRIKPSFSNKELSEIFKPTEEELCLLDANTKKTLPKPRLGFMIILKCYQYLGRVVAVNIDKSIKKYICNQLNIAQNTDLSSYDKSARKRHIKIIRKYLGINPDKKQRRTLVKKAAFTAATTKENLADIVNYVIDELIKSRFELPAYQKLVRVARAARTVVNNNSYEKIVDSLSEEKNNC</sequence>